<sequence length="157" mass="17003">MYQQPDPHSGDPRQPPDPSIGGWGLPPSVDGGTLQPYGAGDAGPQLLTLGDISVSQHMVVTPAGRFPLRGSVWTVTDMSRTERTTPAWAIVVAILTFLWTCLLGLLFLLAKETRTTGHIQVTVQREGHFHATVVPANSPMDAQRIHQQVNYVRSLSG</sequence>
<keyword evidence="2" id="KW-0812">Transmembrane</keyword>
<accession>A0ABR9P3W6</accession>
<reference evidence="3 4" key="1">
    <citation type="submission" date="2020-09" db="EMBL/GenBank/DDBJ databases">
        <title>Diversity and distribution of actinomycetes associated with coral in the coast of Hainan.</title>
        <authorList>
            <person name="Li F."/>
        </authorList>
    </citation>
    <scope>NUCLEOTIDE SEQUENCE [LARGE SCALE GENOMIC DNA]</scope>
    <source>
        <strain evidence="3 4">HNM0947</strain>
    </source>
</reference>
<evidence type="ECO:0000256" key="1">
    <source>
        <dbReference type="SAM" id="MobiDB-lite"/>
    </source>
</evidence>
<comment type="caution">
    <text evidence="3">The sequence shown here is derived from an EMBL/GenBank/DDBJ whole genome shotgun (WGS) entry which is preliminary data.</text>
</comment>
<gene>
    <name evidence="3" type="ORF">IDM40_06880</name>
</gene>
<evidence type="ECO:0000313" key="4">
    <source>
        <dbReference type="Proteomes" id="UP000806528"/>
    </source>
</evidence>
<dbReference type="EMBL" id="JADBGI010000005">
    <property type="protein sequence ID" value="MBE2998430.1"/>
    <property type="molecule type" value="Genomic_DNA"/>
</dbReference>
<organism evidence="3 4">
    <name type="scientific">Nocardiopsis coralli</name>
    <dbReference type="NCBI Taxonomy" id="2772213"/>
    <lineage>
        <taxon>Bacteria</taxon>
        <taxon>Bacillati</taxon>
        <taxon>Actinomycetota</taxon>
        <taxon>Actinomycetes</taxon>
        <taxon>Streptosporangiales</taxon>
        <taxon>Nocardiopsidaceae</taxon>
        <taxon>Nocardiopsis</taxon>
    </lineage>
</organism>
<evidence type="ECO:0000313" key="3">
    <source>
        <dbReference type="EMBL" id="MBE2998430.1"/>
    </source>
</evidence>
<proteinExistence type="predicted"/>
<name>A0ABR9P3W6_9ACTN</name>
<keyword evidence="4" id="KW-1185">Reference proteome</keyword>
<keyword evidence="2" id="KW-1133">Transmembrane helix</keyword>
<protein>
    <submittedName>
        <fullName evidence="3">Uncharacterized protein</fullName>
    </submittedName>
</protein>
<evidence type="ECO:0000256" key="2">
    <source>
        <dbReference type="SAM" id="Phobius"/>
    </source>
</evidence>
<keyword evidence="2" id="KW-0472">Membrane</keyword>
<feature type="region of interest" description="Disordered" evidence="1">
    <location>
        <begin position="1"/>
        <end position="37"/>
    </location>
</feature>
<dbReference type="RefSeq" id="WP_193121084.1">
    <property type="nucleotide sequence ID" value="NZ_JADBGI010000005.1"/>
</dbReference>
<feature type="transmembrane region" description="Helical" evidence="2">
    <location>
        <begin position="87"/>
        <end position="110"/>
    </location>
</feature>
<dbReference type="Proteomes" id="UP000806528">
    <property type="component" value="Unassembled WGS sequence"/>
</dbReference>